<proteinExistence type="predicted"/>
<sequence>MEQVKPGPTVFSFFPNHFVPNMTSMAANRFRVPVQPHFQFGPAAVFPVVHQSRIPHPMILNHQPPAISVPRKYVPPVAPVTTAAPIPPPLTFSQEEVDMVLYGYTKGRASDRFHGHALSGLKFGHVSH</sequence>
<dbReference type="AlphaFoldDB" id="A0A8S3YFD9"/>
<feature type="non-terminal residue" evidence="1">
    <location>
        <position position="128"/>
    </location>
</feature>
<protein>
    <submittedName>
        <fullName evidence="1">Uncharacterized protein</fullName>
    </submittedName>
</protein>
<organism evidence="1 2">
    <name type="scientific">Candidula unifasciata</name>
    <dbReference type="NCBI Taxonomy" id="100452"/>
    <lineage>
        <taxon>Eukaryota</taxon>
        <taxon>Metazoa</taxon>
        <taxon>Spiralia</taxon>
        <taxon>Lophotrochozoa</taxon>
        <taxon>Mollusca</taxon>
        <taxon>Gastropoda</taxon>
        <taxon>Heterobranchia</taxon>
        <taxon>Euthyneura</taxon>
        <taxon>Panpulmonata</taxon>
        <taxon>Eupulmonata</taxon>
        <taxon>Stylommatophora</taxon>
        <taxon>Helicina</taxon>
        <taxon>Helicoidea</taxon>
        <taxon>Geomitridae</taxon>
        <taxon>Candidula</taxon>
    </lineage>
</organism>
<dbReference type="Proteomes" id="UP000678393">
    <property type="component" value="Unassembled WGS sequence"/>
</dbReference>
<reference evidence="1" key="1">
    <citation type="submission" date="2021-04" db="EMBL/GenBank/DDBJ databases">
        <authorList>
            <consortium name="Molecular Ecology Group"/>
        </authorList>
    </citation>
    <scope>NUCLEOTIDE SEQUENCE</scope>
</reference>
<accession>A0A8S3YFD9</accession>
<evidence type="ECO:0000313" key="2">
    <source>
        <dbReference type="Proteomes" id="UP000678393"/>
    </source>
</evidence>
<dbReference type="EMBL" id="CAJHNH020000184">
    <property type="protein sequence ID" value="CAG5115933.1"/>
    <property type="molecule type" value="Genomic_DNA"/>
</dbReference>
<evidence type="ECO:0000313" key="1">
    <source>
        <dbReference type="EMBL" id="CAG5115933.1"/>
    </source>
</evidence>
<comment type="caution">
    <text evidence="1">The sequence shown here is derived from an EMBL/GenBank/DDBJ whole genome shotgun (WGS) entry which is preliminary data.</text>
</comment>
<keyword evidence="2" id="KW-1185">Reference proteome</keyword>
<name>A0A8S3YFD9_9EUPU</name>
<gene>
    <name evidence="1" type="ORF">CUNI_LOCUS1491</name>
</gene>